<proteinExistence type="predicted"/>
<dbReference type="Proteomes" id="UP000095431">
    <property type="component" value="Unassembled WGS sequence"/>
</dbReference>
<evidence type="ECO:0000313" key="3">
    <source>
        <dbReference type="Proteomes" id="UP000095431"/>
    </source>
</evidence>
<accession>A0A173X8B4</accession>
<dbReference type="GO" id="GO:0003824">
    <property type="term" value="F:catalytic activity"/>
    <property type="evidence" value="ECO:0007669"/>
    <property type="project" value="UniProtKB-ARBA"/>
</dbReference>
<reference evidence="2 4" key="2">
    <citation type="journal article" date="2019" name="Nat. Med.">
        <title>A library of human gut bacterial isolates paired with longitudinal multiomics data enables mechanistic microbiome research.</title>
        <authorList>
            <person name="Poyet M."/>
            <person name="Groussin M."/>
            <person name="Gibbons S.M."/>
            <person name="Avila-Pacheco J."/>
            <person name="Jiang X."/>
            <person name="Kearney S.M."/>
            <person name="Perrotta A.R."/>
            <person name="Berdy B."/>
            <person name="Zhao S."/>
            <person name="Lieberman T.D."/>
            <person name="Swanson P.K."/>
            <person name="Smith M."/>
            <person name="Roesemann S."/>
            <person name="Alexander J.E."/>
            <person name="Rich S.A."/>
            <person name="Livny J."/>
            <person name="Vlamakis H."/>
            <person name="Clish C."/>
            <person name="Bullock K."/>
            <person name="Deik A."/>
            <person name="Scott J."/>
            <person name="Pierce K.A."/>
            <person name="Xavier R.J."/>
            <person name="Alm E.J."/>
        </authorList>
    </citation>
    <scope>NUCLEOTIDE SEQUENCE [LARGE SCALE GENOMIC DNA]</scope>
    <source>
        <strain evidence="2 4">BIOML-A1</strain>
    </source>
</reference>
<reference evidence="1 3" key="1">
    <citation type="submission" date="2015-09" db="EMBL/GenBank/DDBJ databases">
        <authorList>
            <consortium name="Pathogen Informatics"/>
        </authorList>
    </citation>
    <scope>NUCLEOTIDE SEQUENCE [LARGE SCALE GENOMIC DNA]</scope>
    <source>
        <strain evidence="1 3">2789STDY5834863</strain>
    </source>
</reference>
<dbReference type="Proteomes" id="UP000477285">
    <property type="component" value="Unassembled WGS sequence"/>
</dbReference>
<protein>
    <submittedName>
        <fullName evidence="1">Predicted pyridoxal phosphate-dependent enzyme apparently involved in regulation of cell wall biogenesis</fullName>
    </submittedName>
</protein>
<dbReference type="InterPro" id="IPR015421">
    <property type="entry name" value="PyrdxlP-dep_Trfase_major"/>
</dbReference>
<dbReference type="AlphaFoldDB" id="A0A173X8B4"/>
<dbReference type="Gene3D" id="3.40.640.10">
    <property type="entry name" value="Type I PLP-dependent aspartate aminotransferase-like (Major domain)"/>
    <property type="match status" value="1"/>
</dbReference>
<gene>
    <name evidence="1" type="ORF">ERS852478_00219</name>
    <name evidence="2" type="ORF">GT728_05900</name>
</gene>
<evidence type="ECO:0000313" key="2">
    <source>
        <dbReference type="EMBL" id="MZL32751.1"/>
    </source>
</evidence>
<dbReference type="SUPFAM" id="SSF53383">
    <property type="entry name" value="PLP-dependent transferases"/>
    <property type="match status" value="1"/>
</dbReference>
<evidence type="ECO:0000313" key="1">
    <source>
        <dbReference type="EMBL" id="CUN46885.1"/>
    </source>
</evidence>
<evidence type="ECO:0000313" key="4">
    <source>
        <dbReference type="Proteomes" id="UP000477285"/>
    </source>
</evidence>
<dbReference type="RefSeq" id="WP_055199510.1">
    <property type="nucleotide sequence ID" value="NZ_BTHH01000006.1"/>
</dbReference>
<sequence length="351" mass="40675">MEIGGFFPYQPVDSEPNNYVEHTCPDPGDTAHLMSGRCAIYYCLRDLMLTDQKRVAYLPSYDCETVLGCFVKAGYEIHYYDFDKNLSPVFEEEMIPQISVLLVCGYYGYPTYDENFVKKCKASGVSVIVDTTHTAFSPLPACPDSDYIAVSLRKWMGVASGGLAIKRKGTFGVKPIPINKEQFSLRDQALQSRETYEHTGNEDYNKEGNDVFWKAEFMLREIFDIQEGDEASLKTILHYPFRDAIRKRQENYHYLLEHLPERSDIRPVFPYLSDDICPMFFPFFVENRDALIKHLADRHIPPKVYWPVPPFVKVEDYPGAQYIYSHIMSVSCDERFNTDDMQKIVEAFENY</sequence>
<dbReference type="InterPro" id="IPR015424">
    <property type="entry name" value="PyrdxlP-dep_Trfase"/>
</dbReference>
<dbReference type="EMBL" id="CYZN01000001">
    <property type="protein sequence ID" value="CUN46885.1"/>
    <property type="molecule type" value="Genomic_DNA"/>
</dbReference>
<name>A0A173X8B4_9FIRM</name>
<dbReference type="Gene3D" id="3.90.1150.10">
    <property type="entry name" value="Aspartate Aminotransferase, domain 1"/>
    <property type="match status" value="1"/>
</dbReference>
<dbReference type="EMBL" id="WWVQ01000010">
    <property type="protein sequence ID" value="MZL32751.1"/>
    <property type="molecule type" value="Genomic_DNA"/>
</dbReference>
<organism evidence="1 3">
    <name type="scientific">Blautia wexlerae</name>
    <dbReference type="NCBI Taxonomy" id="418240"/>
    <lineage>
        <taxon>Bacteria</taxon>
        <taxon>Bacillati</taxon>
        <taxon>Bacillota</taxon>
        <taxon>Clostridia</taxon>
        <taxon>Lachnospirales</taxon>
        <taxon>Lachnospiraceae</taxon>
        <taxon>Blautia</taxon>
    </lineage>
</organism>
<dbReference type="InterPro" id="IPR015422">
    <property type="entry name" value="PyrdxlP-dep_Trfase_small"/>
</dbReference>